<dbReference type="Proteomes" id="UP000185557">
    <property type="component" value="Unassembled WGS sequence"/>
</dbReference>
<proteinExistence type="predicted"/>
<gene>
    <name evidence="1" type="ORF">NIES30_22640</name>
</gene>
<name>A0A1U7IZE5_9CYAN</name>
<dbReference type="AlphaFoldDB" id="A0A1U7IZE5"/>
<evidence type="ECO:0000313" key="1">
    <source>
        <dbReference type="EMBL" id="OKH44446.1"/>
    </source>
</evidence>
<evidence type="ECO:0000313" key="2">
    <source>
        <dbReference type="Proteomes" id="UP000185557"/>
    </source>
</evidence>
<comment type="caution">
    <text evidence="1">The sequence shown here is derived from an EMBL/GenBank/DDBJ whole genome shotgun (WGS) entry which is preliminary data.</text>
</comment>
<accession>A0A1U7IZE5</accession>
<reference evidence="1 2" key="1">
    <citation type="submission" date="2016-11" db="EMBL/GenBank/DDBJ databases">
        <title>Draft Genome Sequences of Nine Cyanobacterial Strains from Diverse Habitats.</title>
        <authorList>
            <person name="Zhu T."/>
            <person name="Hou S."/>
            <person name="Lu X."/>
            <person name="Hess W.R."/>
        </authorList>
    </citation>
    <scope>NUCLEOTIDE SEQUENCE [LARGE SCALE GENOMIC DNA]</scope>
    <source>
        <strain evidence="1 2">NIES-30</strain>
    </source>
</reference>
<dbReference type="EMBL" id="MRCG01000023">
    <property type="protein sequence ID" value="OKH44446.1"/>
    <property type="molecule type" value="Genomic_DNA"/>
</dbReference>
<keyword evidence="2" id="KW-1185">Reference proteome</keyword>
<sequence length="65" mass="7582">MMKTRRERFFAWGCCDRDAGLLPQSTDADYWDGYRSGRPTGLDEVVRYFPTAEAFLAWRSQRVDG</sequence>
<protein>
    <submittedName>
        <fullName evidence="1">Uncharacterized protein</fullName>
    </submittedName>
</protein>
<organism evidence="1 2">
    <name type="scientific">Phormidium tenue NIES-30</name>
    <dbReference type="NCBI Taxonomy" id="549789"/>
    <lineage>
        <taxon>Bacteria</taxon>
        <taxon>Bacillati</taxon>
        <taxon>Cyanobacteriota</taxon>
        <taxon>Cyanophyceae</taxon>
        <taxon>Oscillatoriophycideae</taxon>
        <taxon>Oscillatoriales</taxon>
        <taxon>Oscillatoriaceae</taxon>
        <taxon>Phormidium</taxon>
    </lineage>
</organism>